<name>A0A7C8MN34_9PEZI</name>
<keyword evidence="7" id="KW-1185">Reference proteome</keyword>
<feature type="repeat" description="ANK" evidence="3">
    <location>
        <begin position="855"/>
        <end position="887"/>
    </location>
</feature>
<feature type="repeat" description="ANK" evidence="3">
    <location>
        <begin position="1464"/>
        <end position="1496"/>
    </location>
</feature>
<evidence type="ECO:0000256" key="2">
    <source>
        <dbReference type="ARBA" id="ARBA00023043"/>
    </source>
</evidence>
<dbReference type="PROSITE" id="PS50297">
    <property type="entry name" value="ANK_REP_REGION"/>
    <property type="match status" value="19"/>
</dbReference>
<feature type="repeat" description="ANK" evidence="3">
    <location>
        <begin position="692"/>
        <end position="724"/>
    </location>
</feature>
<feature type="repeat" description="ANK" evidence="3">
    <location>
        <begin position="1073"/>
        <end position="1105"/>
    </location>
</feature>
<evidence type="ECO:0000259" key="5">
    <source>
        <dbReference type="Pfam" id="PF06985"/>
    </source>
</evidence>
<evidence type="ECO:0000313" key="6">
    <source>
        <dbReference type="EMBL" id="KAF2969312.1"/>
    </source>
</evidence>
<feature type="repeat" description="ANK" evidence="3">
    <location>
        <begin position="954"/>
        <end position="986"/>
    </location>
</feature>
<feature type="repeat" description="ANK" evidence="3">
    <location>
        <begin position="1106"/>
        <end position="1138"/>
    </location>
</feature>
<feature type="repeat" description="ANK" evidence="3">
    <location>
        <begin position="1431"/>
        <end position="1463"/>
    </location>
</feature>
<dbReference type="InParanoid" id="A0A7C8MN34"/>
<feature type="repeat" description="ANK" evidence="3">
    <location>
        <begin position="888"/>
        <end position="920"/>
    </location>
</feature>
<feature type="repeat" description="ANK" evidence="3">
    <location>
        <begin position="1497"/>
        <end position="1530"/>
    </location>
</feature>
<accession>A0A7C8MN34</accession>
<organism evidence="6 7">
    <name type="scientific">Xylaria multiplex</name>
    <dbReference type="NCBI Taxonomy" id="323545"/>
    <lineage>
        <taxon>Eukaryota</taxon>
        <taxon>Fungi</taxon>
        <taxon>Dikarya</taxon>
        <taxon>Ascomycota</taxon>
        <taxon>Pezizomycotina</taxon>
        <taxon>Sordariomycetes</taxon>
        <taxon>Xylariomycetidae</taxon>
        <taxon>Xylariales</taxon>
        <taxon>Xylariaceae</taxon>
        <taxon>Xylaria</taxon>
    </lineage>
</organism>
<feature type="repeat" description="ANK" evidence="3">
    <location>
        <begin position="1531"/>
        <end position="1563"/>
    </location>
</feature>
<dbReference type="SUPFAM" id="SSF48403">
    <property type="entry name" value="Ankyrin repeat"/>
    <property type="match status" value="4"/>
</dbReference>
<dbReference type="PANTHER" id="PTHR24198">
    <property type="entry name" value="ANKYRIN REPEAT AND PROTEIN KINASE DOMAIN-CONTAINING PROTEIN"/>
    <property type="match status" value="1"/>
</dbReference>
<keyword evidence="2 3" id="KW-0040">ANK repeat</keyword>
<dbReference type="SMART" id="SM00248">
    <property type="entry name" value="ANK"/>
    <property type="match status" value="29"/>
</dbReference>
<feature type="repeat" description="ANK" evidence="3">
    <location>
        <begin position="1238"/>
        <end position="1270"/>
    </location>
</feature>
<evidence type="ECO:0000256" key="1">
    <source>
        <dbReference type="ARBA" id="ARBA00022737"/>
    </source>
</evidence>
<dbReference type="Pfam" id="PF00023">
    <property type="entry name" value="Ank"/>
    <property type="match status" value="2"/>
</dbReference>
<feature type="repeat" description="ANK" evidence="3">
    <location>
        <begin position="1139"/>
        <end position="1171"/>
    </location>
</feature>
<feature type="repeat" description="ANK" evidence="3">
    <location>
        <begin position="725"/>
        <end position="757"/>
    </location>
</feature>
<dbReference type="PRINTS" id="PR01415">
    <property type="entry name" value="ANKYRIN"/>
</dbReference>
<feature type="repeat" description="ANK" evidence="3">
    <location>
        <begin position="1340"/>
        <end position="1369"/>
    </location>
</feature>
<feature type="transmembrane region" description="Helical" evidence="4">
    <location>
        <begin position="6"/>
        <end position="24"/>
    </location>
</feature>
<protein>
    <recommendedName>
        <fullName evidence="5">Heterokaryon incompatibility domain-containing protein</fullName>
    </recommendedName>
</protein>
<feature type="repeat" description="ANK" evidence="3">
    <location>
        <begin position="758"/>
        <end position="790"/>
    </location>
</feature>
<dbReference type="InterPro" id="IPR002110">
    <property type="entry name" value="Ankyrin_rpt"/>
</dbReference>
<proteinExistence type="predicted"/>
<feature type="repeat" description="ANK" evidence="3">
    <location>
        <begin position="1272"/>
        <end position="1304"/>
    </location>
</feature>
<dbReference type="Gene3D" id="1.25.40.20">
    <property type="entry name" value="Ankyrin repeat-containing domain"/>
    <property type="match status" value="7"/>
</dbReference>
<feature type="repeat" description="ANK" evidence="3">
    <location>
        <begin position="660"/>
        <end position="685"/>
    </location>
</feature>
<evidence type="ECO:0000256" key="3">
    <source>
        <dbReference type="PROSITE-ProRule" id="PRU00023"/>
    </source>
</evidence>
<keyword evidence="4" id="KW-0472">Membrane</keyword>
<dbReference type="Pfam" id="PF06985">
    <property type="entry name" value="HET"/>
    <property type="match status" value="1"/>
</dbReference>
<dbReference type="Pfam" id="PF13637">
    <property type="entry name" value="Ank_4"/>
    <property type="match status" value="1"/>
</dbReference>
<gene>
    <name evidence="6" type="ORF">GQX73_g4251</name>
</gene>
<feature type="repeat" description="ANK" evidence="3">
    <location>
        <begin position="1172"/>
        <end position="1204"/>
    </location>
</feature>
<dbReference type="PANTHER" id="PTHR24198:SF165">
    <property type="entry name" value="ANKYRIN REPEAT-CONTAINING PROTEIN-RELATED"/>
    <property type="match status" value="1"/>
</dbReference>
<keyword evidence="4" id="KW-1133">Transmembrane helix</keyword>
<keyword evidence="1" id="KW-0677">Repeat</keyword>
<dbReference type="Pfam" id="PF12796">
    <property type="entry name" value="Ank_2"/>
    <property type="match status" value="9"/>
</dbReference>
<dbReference type="EMBL" id="WUBL01000038">
    <property type="protein sequence ID" value="KAF2969312.1"/>
    <property type="molecule type" value="Genomic_DNA"/>
</dbReference>
<feature type="repeat" description="ANK" evidence="3">
    <location>
        <begin position="988"/>
        <end position="1020"/>
    </location>
</feature>
<feature type="repeat" description="ANK" evidence="3">
    <location>
        <begin position="1205"/>
        <end position="1237"/>
    </location>
</feature>
<feature type="repeat" description="ANK" evidence="3">
    <location>
        <begin position="1305"/>
        <end position="1337"/>
    </location>
</feature>
<feature type="repeat" description="ANK" evidence="3">
    <location>
        <begin position="584"/>
        <end position="616"/>
    </location>
</feature>
<dbReference type="InterPro" id="IPR010730">
    <property type="entry name" value="HET"/>
</dbReference>
<sequence>MISPESFAVISTVWFLILISTNLWERRKIPRPRSTTHLTSAKTDQSWVEVDEAVQALTTRLHVCPNRVWAIARSLPGRERNISYLIPRDGTVVGHQGHDQCTFDFCELSRRDFTAVAQRHEPRFCRKFEINRENGTTYPCHQLNRFPPELLDAAALAGKHTVWKLDGMAILPLPESYMAISHVWSDGTGSGPWATGLVNECLYAFFRGVAERFQCKGIWWDTISIPREKTARTRAINQMQSVYEDASVTFVHDCYIRESRWIDAETACLAIIMSPWFSRGWTALELASSQTVKVMFKDSVIKDLDEDILDVVEEACLAQMPIRNQRKRGNLSLNELLTALASRCTSWPRDIATISALLTGIEAIGDETQQSTYQRVLMKIGNVRHGHLFHNSATMTRGFNWCPTTLVDMEPSFSDHPNPADTLKIGQGGSVTGTWRVIHDRRLLSSDCNRYNWKDIHPLIKPRLRLGIAEPENHVLLAELDVNSIERALLVKRTTAVDMYQYIGSVYFHPPLEPGELGNGTMEMREVIIGDLEEKTNDAGLSRATQPISKDIQQQLLAAASNGNGEQVKQSAGEVSSLSLQDEHSWTALHYATWRGHAEIVQYLLDNKADKSVRDSLGQQALHLGARRGNTTIIRLLLGDDRNSADTTGPDADLETIDKTGRTPLSWAAGNGKQLAMGLLLQRGAKHSGDGSGRTPLSWASGNGQEKSIKQLLQNGVKIDTQDVVGHTPLSWAARNGETGAADILLQAGSNLESMDESGRTPLSWAAGNGHNQVVALMLEKGAQLESKDRSGRTPLSWAAERWRDTVEFLLKRGALLESKDLSSRTPLSWAAQNSEKTARLLLESGAKLDCTDQSGRTPLSWAASSGIVRVADLLLNYGARLELQDHSGWAPLSWAAEHKHASLVRLLLSRGARLELKHCSTQNLLLSAVQSGDYDTVKLLYDEGVEQNIPDQLGRTPLSYAAQNGALPIINLLLAEDVTYLASKDKSGRTPVSFAAEHGQVEVVKLLLKYIAQQHSNGNDRQLNARMDFLRQREAQDDSGRSLLSWAAGSGQQAVVDLLLRNGHELECLDNSYWTPLIWAVNNGQEPMVALLAEFGANIEHHDDLGNTPLHHAALHGNENIARILLDYGAEIDCLAYDHTTPLSVAAGSGQDKVVNMLLDSGAQLESHDMPNRTPLSYATGSGQEAVVKTLLRRGAKLESCDDSNRTPFSWAAGNGHETVMRLLLEKGANPEFRDITARTPLSWAAGNGQLGAVVLLLEEDAILNSKSNDSGKTPYLFAAEGGHFSVVELLINKGVEVESKDDSDITALFLAASNGHGEVVRLLLDHGAQVDGEHPFLTPLMTATEGGHCAVAELLLDKGVKLDFRDDFGRTPLSHAAGNPWIIKAMTHQQVVFPQIRDSIDWAPPESKLEDVVKLLLNRSADPNLRDNMGRMPVSYAAQNGKESMLMVLLEEAADIECEDNDNRTLLSWAAEGGHATVIKMLLARNAKLDSRDKLGRTPLSHAAAQSRWEAIVKLLLDHGAELESRDCSGRTPLSWAVEARQVETAQMLISKGANIESEDYSGWTPLFWAVKQEQESHVRFFLEKGASWKGRLDNSGQDLLSYASKCKEPNIQKLFS</sequence>
<reference evidence="6 7" key="1">
    <citation type="submission" date="2019-12" db="EMBL/GenBank/DDBJ databases">
        <title>Draft genome sequence of the ascomycete Xylaria multiplex DSM 110363.</title>
        <authorList>
            <person name="Buettner E."/>
            <person name="Kellner H."/>
        </authorList>
    </citation>
    <scope>NUCLEOTIDE SEQUENCE [LARGE SCALE GENOMIC DNA]</scope>
    <source>
        <strain evidence="6 7">DSM 110363</strain>
    </source>
</reference>
<evidence type="ECO:0000313" key="7">
    <source>
        <dbReference type="Proteomes" id="UP000481858"/>
    </source>
</evidence>
<dbReference type="InterPro" id="IPR036770">
    <property type="entry name" value="Ankyrin_rpt-contain_sf"/>
</dbReference>
<dbReference type="PROSITE" id="PS50088">
    <property type="entry name" value="ANK_REPEAT"/>
    <property type="match status" value="23"/>
</dbReference>
<dbReference type="OrthoDB" id="20872at2759"/>
<feature type="domain" description="Heterokaryon incompatibility" evidence="5">
    <location>
        <begin position="177"/>
        <end position="251"/>
    </location>
</feature>
<comment type="caution">
    <text evidence="6">The sequence shown here is derived from an EMBL/GenBank/DDBJ whole genome shotgun (WGS) entry which is preliminary data.</text>
</comment>
<dbReference type="Proteomes" id="UP000481858">
    <property type="component" value="Unassembled WGS sequence"/>
</dbReference>
<feature type="repeat" description="ANK" evidence="3">
    <location>
        <begin position="1040"/>
        <end position="1072"/>
    </location>
</feature>
<keyword evidence="4" id="KW-0812">Transmembrane</keyword>
<evidence type="ECO:0000256" key="4">
    <source>
        <dbReference type="SAM" id="Phobius"/>
    </source>
</evidence>